<name>A0ABX1ZIQ8_9BACL</name>
<dbReference type="RefSeq" id="WP_171682598.1">
    <property type="nucleotide sequence ID" value="NZ_WHNZ01000015.1"/>
</dbReference>
<reference evidence="1 2" key="1">
    <citation type="submission" date="2019-10" db="EMBL/GenBank/DDBJ databases">
        <title>Description of Paenibacillus pedi sp. nov.</title>
        <authorList>
            <person name="Carlier A."/>
            <person name="Qi S."/>
        </authorList>
    </citation>
    <scope>NUCLEOTIDE SEQUENCE [LARGE SCALE GENOMIC DNA]</scope>
    <source>
        <strain evidence="1 2">LMG 31457</strain>
    </source>
</reference>
<organism evidence="1 2">
    <name type="scientific">Paenibacillus planticolens</name>
    <dbReference type="NCBI Taxonomy" id="2654976"/>
    <lineage>
        <taxon>Bacteria</taxon>
        <taxon>Bacillati</taxon>
        <taxon>Bacillota</taxon>
        <taxon>Bacilli</taxon>
        <taxon>Bacillales</taxon>
        <taxon>Paenibacillaceae</taxon>
        <taxon>Paenibacillus</taxon>
    </lineage>
</organism>
<dbReference type="Proteomes" id="UP000618579">
    <property type="component" value="Unassembled WGS sequence"/>
</dbReference>
<accession>A0ABX1ZIQ8</accession>
<sequence>MSNDRNFMKVMVRNVGKESRLLLETALRSGATNVGKQLLDASIDVNQPSDILFDKVLTALKNGAHAAGQEVMLSGLNRIRAFNSAESAPDSEK</sequence>
<protein>
    <submittedName>
        <fullName evidence="1">Uncharacterized protein</fullName>
    </submittedName>
</protein>
<gene>
    <name evidence="1" type="ORF">GC097_06835</name>
</gene>
<proteinExistence type="predicted"/>
<evidence type="ECO:0000313" key="1">
    <source>
        <dbReference type="EMBL" id="NOU99725.1"/>
    </source>
</evidence>
<keyword evidence="2" id="KW-1185">Reference proteome</keyword>
<evidence type="ECO:0000313" key="2">
    <source>
        <dbReference type="Proteomes" id="UP000618579"/>
    </source>
</evidence>
<comment type="caution">
    <text evidence="1">The sequence shown here is derived from an EMBL/GenBank/DDBJ whole genome shotgun (WGS) entry which is preliminary data.</text>
</comment>
<dbReference type="EMBL" id="WHNZ01000015">
    <property type="protein sequence ID" value="NOU99725.1"/>
    <property type="molecule type" value="Genomic_DNA"/>
</dbReference>